<dbReference type="Pfam" id="PF12616">
    <property type="entry name" value="DUF3775"/>
    <property type="match status" value="1"/>
</dbReference>
<protein>
    <submittedName>
        <fullName evidence="2">Protein of uncharacterized function (DUF3775)</fullName>
    </submittedName>
</protein>
<dbReference type="OrthoDB" id="5641374at2"/>
<dbReference type="PATRIC" id="fig|453.4.peg.1317"/>
<dbReference type="EMBL" id="UASS01000037">
    <property type="protein sequence ID" value="SPX62290.1"/>
    <property type="molecule type" value="Genomic_DNA"/>
</dbReference>
<reference evidence="2 4" key="2">
    <citation type="submission" date="2018-06" db="EMBL/GenBank/DDBJ databases">
        <authorList>
            <consortium name="Pathogen Informatics"/>
            <person name="Doyle S."/>
        </authorList>
    </citation>
    <scope>NUCLEOTIDE SEQUENCE [LARGE SCALE GENOMIC DNA]</scope>
    <source>
        <strain evidence="2 4">NCTC12022</strain>
    </source>
</reference>
<dbReference type="Proteomes" id="UP000054698">
    <property type="component" value="Unassembled WGS sequence"/>
</dbReference>
<reference evidence="1 3" key="1">
    <citation type="submission" date="2015-11" db="EMBL/GenBank/DDBJ databases">
        <title>Genomic analysis of 38 Legionella species identifies large and diverse effector repertoires.</title>
        <authorList>
            <person name="Burstein D."/>
            <person name="Amaro F."/>
            <person name="Zusman T."/>
            <person name="Lifshitz Z."/>
            <person name="Cohen O."/>
            <person name="Gilbert J.A."/>
            <person name="Pupko T."/>
            <person name="Shuman H.A."/>
            <person name="Segal G."/>
        </authorList>
    </citation>
    <scope>NUCLEOTIDE SEQUENCE [LARGE SCALE GENOMIC DNA]</scope>
    <source>
        <strain evidence="1 3">WO-44C</strain>
    </source>
</reference>
<organism evidence="1 3">
    <name type="scientific">Legionella feeleii</name>
    <dbReference type="NCBI Taxonomy" id="453"/>
    <lineage>
        <taxon>Bacteria</taxon>
        <taxon>Pseudomonadati</taxon>
        <taxon>Pseudomonadota</taxon>
        <taxon>Gammaproteobacteria</taxon>
        <taxon>Legionellales</taxon>
        <taxon>Legionellaceae</taxon>
        <taxon>Legionella</taxon>
    </lineage>
</organism>
<proteinExistence type="predicted"/>
<evidence type="ECO:0000313" key="1">
    <source>
        <dbReference type="EMBL" id="KTD01184.1"/>
    </source>
</evidence>
<dbReference type="STRING" id="453.Lfee_1221"/>
<sequence length="134" mass="15390">MLNINVLNINPEIVCALIEKAKIFHSKEEVTFGEDMPNSEYEYDWAQVLADHQDDLTYLEVRTTINDLDPAQKIDLLALMYLGRGDFEANDWSSAHKEAKARLAPNLTDYLFSKPLIASYWEKSLELLGYSCEE</sequence>
<name>A0A0W0TZX3_9GAMM</name>
<dbReference type="RefSeq" id="WP_058444935.1">
    <property type="nucleotide sequence ID" value="NZ_CAAAHT010000037.1"/>
</dbReference>
<dbReference type="AlphaFoldDB" id="A0A0W0TZX3"/>
<evidence type="ECO:0000313" key="4">
    <source>
        <dbReference type="Proteomes" id="UP000251942"/>
    </source>
</evidence>
<dbReference type="Proteomes" id="UP000251942">
    <property type="component" value="Unassembled WGS sequence"/>
</dbReference>
<evidence type="ECO:0000313" key="3">
    <source>
        <dbReference type="Proteomes" id="UP000054698"/>
    </source>
</evidence>
<gene>
    <name evidence="1" type="ORF">Lfee_1221</name>
    <name evidence="2" type="ORF">NCTC12022_03048</name>
</gene>
<evidence type="ECO:0000313" key="2">
    <source>
        <dbReference type="EMBL" id="SPX62290.1"/>
    </source>
</evidence>
<dbReference type="EMBL" id="LNYB01000033">
    <property type="protein sequence ID" value="KTD01184.1"/>
    <property type="molecule type" value="Genomic_DNA"/>
</dbReference>
<dbReference type="InterPro" id="IPR022254">
    <property type="entry name" value="DUF3775"/>
</dbReference>
<keyword evidence="3" id="KW-1185">Reference proteome</keyword>
<accession>A0A0W0TZX3</accession>